<dbReference type="RefSeq" id="WP_115973920.1">
    <property type="nucleotide sequence ID" value="NZ_QNVT01000049.1"/>
</dbReference>
<name>A0A3D9C077_9FLAO</name>
<dbReference type="PANTHER" id="PTHR42754">
    <property type="entry name" value="ENDOGLUCANASE"/>
    <property type="match status" value="1"/>
</dbReference>
<evidence type="ECO:0000256" key="1">
    <source>
        <dbReference type="ARBA" id="ARBA00022729"/>
    </source>
</evidence>
<proteinExistence type="predicted"/>
<feature type="chain" id="PRO_5017670456" description="Secretion system C-terminal sorting domain-containing protein" evidence="2">
    <location>
        <begin position="20"/>
        <end position="500"/>
    </location>
</feature>
<dbReference type="EMBL" id="QNVT01000049">
    <property type="protein sequence ID" value="REC59139.1"/>
    <property type="molecule type" value="Genomic_DNA"/>
</dbReference>
<dbReference type="Pfam" id="PF18962">
    <property type="entry name" value="Por_Secre_tail"/>
    <property type="match status" value="1"/>
</dbReference>
<evidence type="ECO:0000313" key="5">
    <source>
        <dbReference type="Proteomes" id="UP000256686"/>
    </source>
</evidence>
<keyword evidence="1 2" id="KW-0732">Signal</keyword>
<comment type="caution">
    <text evidence="4">The sequence shown here is derived from an EMBL/GenBank/DDBJ whole genome shotgun (WGS) entry which is preliminary data.</text>
</comment>
<protein>
    <recommendedName>
        <fullName evidence="3">Secretion system C-terminal sorting domain-containing protein</fullName>
    </recommendedName>
</protein>
<keyword evidence="5" id="KW-1185">Reference proteome</keyword>
<organism evidence="4 5">
    <name type="scientific">Chryseobacterium pennae</name>
    <dbReference type="NCBI Taxonomy" id="2258962"/>
    <lineage>
        <taxon>Bacteria</taxon>
        <taxon>Pseudomonadati</taxon>
        <taxon>Bacteroidota</taxon>
        <taxon>Flavobacteriia</taxon>
        <taxon>Flavobacteriales</taxon>
        <taxon>Weeksellaceae</taxon>
        <taxon>Chryseobacterium group</taxon>
        <taxon>Chryseobacterium</taxon>
    </lineage>
</organism>
<feature type="signal peptide" evidence="2">
    <location>
        <begin position="1"/>
        <end position="19"/>
    </location>
</feature>
<feature type="domain" description="Secretion system C-terminal sorting" evidence="3">
    <location>
        <begin position="434"/>
        <end position="498"/>
    </location>
</feature>
<dbReference type="NCBIfam" id="TIGR04183">
    <property type="entry name" value="Por_Secre_tail"/>
    <property type="match status" value="1"/>
</dbReference>
<evidence type="ECO:0000259" key="3">
    <source>
        <dbReference type="Pfam" id="PF18962"/>
    </source>
</evidence>
<accession>A0A3D9C077</accession>
<evidence type="ECO:0000313" key="4">
    <source>
        <dbReference type="EMBL" id="REC59139.1"/>
    </source>
</evidence>
<dbReference type="InterPro" id="IPR026444">
    <property type="entry name" value="Secre_tail"/>
</dbReference>
<dbReference type="Proteomes" id="UP000256686">
    <property type="component" value="Unassembled WGS sequence"/>
</dbReference>
<sequence>MKKTLLLLLITVKCCLLYAQTAPTMEWQKVTATIGFHTRTNDITQTSDGGYISIGQTNTVPGSNYDCVINKIDANGNPVWSKTIGGSSVDYGRKIIKLADGNFMIIGATKSTDGDMAGHYDTEKMWAFKMDGTGNFIWKKFYFGEGLYDILPVADGYILLGGVLSGGFSDIRVNKITLNGDLVWSKTYGGTADEVGARIGRTPDNNYIIFADTRSNDGTVTNNHGGQDIWILKLDPSGNLLSQKTYGGSGWEYASDFVKDTDGYVFWGQTGSMDGDLAGIATDADNDFWIFKTDFDGNIIWQKKIGSENMESRNWSKIIKSTDNNYIALGVVWNGNKTVYESGYHGASDIWLVKFDRLGNILWKRCWGGSFYDDAVNFVQNTDGSLVVAGSTRSVNGDLVGSGKNTEWEDGWIFKLYPEAVLSTHEIESKQVNIYPNPASDFVNIETNTKIENIEIFTSTGQFLKRSKESKIDISSFTKGVYVFKLQTSEGIKTYKIIKK</sequence>
<gene>
    <name evidence="4" type="ORF">DRF65_27580</name>
</gene>
<reference evidence="5" key="1">
    <citation type="submission" date="2018-06" db="EMBL/GenBank/DDBJ databases">
        <authorList>
            <person name="Lum Nde A."/>
            <person name="Hugo C."/>
        </authorList>
    </citation>
    <scope>NUCLEOTIDE SEQUENCE [LARGE SCALE GENOMIC DNA]</scope>
    <source>
        <strain evidence="5">1_F178</strain>
    </source>
</reference>
<dbReference type="PANTHER" id="PTHR42754:SF1">
    <property type="entry name" value="LIPOPROTEIN"/>
    <property type="match status" value="1"/>
</dbReference>
<dbReference type="AlphaFoldDB" id="A0A3D9C077"/>
<evidence type="ECO:0000256" key="2">
    <source>
        <dbReference type="SAM" id="SignalP"/>
    </source>
</evidence>